<evidence type="ECO:0000313" key="1">
    <source>
        <dbReference type="EMBL" id="MBA8881797.1"/>
    </source>
</evidence>
<dbReference type="Proteomes" id="UP000549052">
    <property type="component" value="Unassembled WGS sequence"/>
</dbReference>
<proteinExistence type="predicted"/>
<comment type="caution">
    <text evidence="1">The sequence shown here is derived from an EMBL/GenBank/DDBJ whole genome shotgun (WGS) entry which is preliminary data.</text>
</comment>
<organism evidence="1 2">
    <name type="scientific">Phyllobacterium myrsinacearum</name>
    <dbReference type="NCBI Taxonomy" id="28101"/>
    <lineage>
        <taxon>Bacteria</taxon>
        <taxon>Pseudomonadati</taxon>
        <taxon>Pseudomonadota</taxon>
        <taxon>Alphaproteobacteria</taxon>
        <taxon>Hyphomicrobiales</taxon>
        <taxon>Phyllobacteriaceae</taxon>
        <taxon>Phyllobacterium</taxon>
    </lineage>
</organism>
<sequence length="71" mass="7835">MTDSTLAYRMKSLNAATSEEPEEAGHYFTFDEDEDESATWIGPFATIEALEQAVSDAIKAAYEAAITCFFN</sequence>
<accession>A0A839EZJ5</accession>
<dbReference type="EMBL" id="JACGXN010000016">
    <property type="protein sequence ID" value="MBA8881797.1"/>
    <property type="molecule type" value="Genomic_DNA"/>
</dbReference>
<name>A0A839EZJ5_9HYPH</name>
<dbReference type="AlphaFoldDB" id="A0A839EZJ5"/>
<protein>
    <submittedName>
        <fullName evidence="1">Uncharacterized protein</fullName>
    </submittedName>
</protein>
<dbReference type="RefSeq" id="WP_182552339.1">
    <property type="nucleotide sequence ID" value="NZ_JACGXN010000016.1"/>
</dbReference>
<gene>
    <name evidence="1" type="ORF">FHW16_005542</name>
</gene>
<keyword evidence="2" id="KW-1185">Reference proteome</keyword>
<reference evidence="1 2" key="1">
    <citation type="submission" date="2020-07" db="EMBL/GenBank/DDBJ databases">
        <title>Genomic Encyclopedia of Type Strains, Phase IV (KMG-V): Genome sequencing to study the core and pangenomes of soil and plant-associated prokaryotes.</title>
        <authorList>
            <person name="Whitman W."/>
        </authorList>
    </citation>
    <scope>NUCLEOTIDE SEQUENCE [LARGE SCALE GENOMIC DNA]</scope>
    <source>
        <strain evidence="1 2">AN3</strain>
    </source>
</reference>
<evidence type="ECO:0000313" key="2">
    <source>
        <dbReference type="Proteomes" id="UP000549052"/>
    </source>
</evidence>